<feature type="transmembrane region" description="Helical" evidence="5">
    <location>
        <begin position="21"/>
        <end position="49"/>
    </location>
</feature>
<feature type="transmembrane region" description="Helical" evidence="5">
    <location>
        <begin position="69"/>
        <end position="97"/>
    </location>
</feature>
<feature type="domain" description="HTTM-like" evidence="6">
    <location>
        <begin position="18"/>
        <end position="290"/>
    </location>
</feature>
<protein>
    <submittedName>
        <fullName evidence="7">Antimicrobial peptide system SdpB family protein</fullName>
    </submittedName>
</protein>
<reference evidence="7 8" key="1">
    <citation type="submission" date="2017-11" db="EMBL/GenBank/DDBJ databases">
        <title>Genomic Encyclopedia of Archaeal and Bacterial Type Strains, Phase II (KMG-II): From Individual Species to Whole Genera.</title>
        <authorList>
            <person name="Goeker M."/>
        </authorList>
    </citation>
    <scope>NUCLEOTIDE SEQUENCE [LARGE SCALE GENOMIC DNA]</scope>
    <source>
        <strain evidence="7 8">DSM 11115</strain>
    </source>
</reference>
<evidence type="ECO:0000256" key="4">
    <source>
        <dbReference type="ARBA" id="ARBA00023136"/>
    </source>
</evidence>
<evidence type="ECO:0000256" key="3">
    <source>
        <dbReference type="ARBA" id="ARBA00022989"/>
    </source>
</evidence>
<feature type="transmembrane region" description="Helical" evidence="5">
    <location>
        <begin position="258"/>
        <end position="287"/>
    </location>
</feature>
<dbReference type="AlphaFoldDB" id="A0A2M9BSY3"/>
<evidence type="ECO:0000256" key="1">
    <source>
        <dbReference type="ARBA" id="ARBA00004127"/>
    </source>
</evidence>
<feature type="transmembrane region" description="Helical" evidence="5">
    <location>
        <begin position="223"/>
        <end position="246"/>
    </location>
</feature>
<organism evidence="7 8">
    <name type="scientific">Hymenobacter chitinivorans DSM 11115</name>
    <dbReference type="NCBI Taxonomy" id="1121954"/>
    <lineage>
        <taxon>Bacteria</taxon>
        <taxon>Pseudomonadati</taxon>
        <taxon>Bacteroidota</taxon>
        <taxon>Cytophagia</taxon>
        <taxon>Cytophagales</taxon>
        <taxon>Hymenobacteraceae</taxon>
        <taxon>Hymenobacter</taxon>
    </lineage>
</organism>
<name>A0A2M9BSY3_9BACT</name>
<accession>A0A2M9BSY3</accession>
<dbReference type="RefSeq" id="WP_100336663.1">
    <property type="nucleotide sequence ID" value="NZ_PGFA01000001.1"/>
</dbReference>
<evidence type="ECO:0000313" key="8">
    <source>
        <dbReference type="Proteomes" id="UP000228535"/>
    </source>
</evidence>
<sequence length="320" mass="35468">MKNGLIHSYVGFLDGLATRKPLFLFVALSRTFLAIGTLITLVLSGPSILFDEPTFGKLSFNPTLEYFNIFTYFGFAHITVYYAVCIAVLLAVVSGFYPRLTGVLHWLVSFSLFRSAQILEGGDQITVIITLLLIPVTLVDARPNHWQLGREYALGRANYFVANVSWAVIQLQMGVLYLQASVEKVYKLEEWKNGTAIYYFLNDPIFGYPAWMERLLASALTNAYVVSGLTWGTILFEIILAGAIFMRPKNRAKLLLPAVGFHLFIALAFGLVSFFFAMAGGLLVFLATKKTEAKLAQTLRRLVQRSGSTPAAVSPHMVAA</sequence>
<keyword evidence="4 5" id="KW-0472">Membrane</keyword>
<keyword evidence="3 5" id="KW-1133">Transmembrane helix</keyword>
<proteinExistence type="predicted"/>
<dbReference type="InterPro" id="IPR052964">
    <property type="entry name" value="Sporulation_signal_mat"/>
</dbReference>
<keyword evidence="2 5" id="KW-0812">Transmembrane</keyword>
<gene>
    <name evidence="7" type="ORF">CLV45_2480</name>
</gene>
<evidence type="ECO:0000256" key="5">
    <source>
        <dbReference type="SAM" id="Phobius"/>
    </source>
</evidence>
<dbReference type="SMART" id="SM00752">
    <property type="entry name" value="HTTM"/>
    <property type="match status" value="1"/>
</dbReference>
<evidence type="ECO:0000313" key="7">
    <source>
        <dbReference type="EMBL" id="PJJ61043.1"/>
    </source>
</evidence>
<dbReference type="OrthoDB" id="128729at2"/>
<evidence type="ECO:0000256" key="2">
    <source>
        <dbReference type="ARBA" id="ARBA00022692"/>
    </source>
</evidence>
<dbReference type="PANTHER" id="PTHR39535:SF2">
    <property type="entry name" value="HTTM DOMAIN-CONTAINING PROTEIN"/>
    <property type="match status" value="1"/>
</dbReference>
<dbReference type="Proteomes" id="UP000228535">
    <property type="component" value="Unassembled WGS sequence"/>
</dbReference>
<dbReference type="NCBIfam" id="TIGR04033">
    <property type="entry name" value="export_SdpB"/>
    <property type="match status" value="1"/>
</dbReference>
<dbReference type="GO" id="GO:0012505">
    <property type="term" value="C:endomembrane system"/>
    <property type="evidence" value="ECO:0007669"/>
    <property type="project" value="UniProtKB-SubCell"/>
</dbReference>
<dbReference type="PANTHER" id="PTHR39535">
    <property type="entry name" value="SPORULATION-DELAYING PROTEIN SDPB"/>
    <property type="match status" value="1"/>
</dbReference>
<comment type="caution">
    <text evidence="7">The sequence shown here is derived from an EMBL/GenBank/DDBJ whole genome shotgun (WGS) entry which is preliminary data.</text>
</comment>
<keyword evidence="8" id="KW-1185">Reference proteome</keyword>
<dbReference type="EMBL" id="PGFA01000001">
    <property type="protein sequence ID" value="PJJ61043.1"/>
    <property type="molecule type" value="Genomic_DNA"/>
</dbReference>
<dbReference type="InterPro" id="IPR023894">
    <property type="entry name" value="Sporulation_SdpB"/>
</dbReference>
<comment type="subcellular location">
    <subcellularLocation>
        <location evidence="1">Endomembrane system</location>
        <topology evidence="1">Multi-pass membrane protein</topology>
    </subcellularLocation>
</comment>
<dbReference type="InterPro" id="IPR011020">
    <property type="entry name" value="HTTM-like"/>
</dbReference>
<evidence type="ECO:0000259" key="6">
    <source>
        <dbReference type="SMART" id="SM00752"/>
    </source>
</evidence>